<name>A0A078BA12_STYLE</name>
<reference evidence="2 3" key="1">
    <citation type="submission" date="2014-06" db="EMBL/GenBank/DDBJ databases">
        <authorList>
            <person name="Swart Estienne"/>
        </authorList>
    </citation>
    <scope>NUCLEOTIDE SEQUENCE [LARGE SCALE GENOMIC DNA]</scope>
    <source>
        <strain evidence="2 3">130c</strain>
    </source>
</reference>
<evidence type="ECO:0000313" key="2">
    <source>
        <dbReference type="EMBL" id="CDW91259.1"/>
    </source>
</evidence>
<organism evidence="2 3">
    <name type="scientific">Stylonychia lemnae</name>
    <name type="common">Ciliate</name>
    <dbReference type="NCBI Taxonomy" id="5949"/>
    <lineage>
        <taxon>Eukaryota</taxon>
        <taxon>Sar</taxon>
        <taxon>Alveolata</taxon>
        <taxon>Ciliophora</taxon>
        <taxon>Intramacronucleata</taxon>
        <taxon>Spirotrichea</taxon>
        <taxon>Stichotrichia</taxon>
        <taxon>Sporadotrichida</taxon>
        <taxon>Oxytrichidae</taxon>
        <taxon>Stylonychinae</taxon>
        <taxon>Stylonychia</taxon>
    </lineage>
</organism>
<keyword evidence="3" id="KW-1185">Reference proteome</keyword>
<dbReference type="Proteomes" id="UP000039865">
    <property type="component" value="Unassembled WGS sequence"/>
</dbReference>
<evidence type="ECO:0000313" key="3">
    <source>
        <dbReference type="Proteomes" id="UP000039865"/>
    </source>
</evidence>
<dbReference type="InParanoid" id="A0A078BA12"/>
<dbReference type="Pfam" id="PF08005">
    <property type="entry name" value="PHR"/>
    <property type="match status" value="1"/>
</dbReference>
<sequence length="375" mass="43736">MEQISTSQEETIVTEVQAAPIKSTLIQAPTLWRETQGDGAIAVRNFNYEVKELDQASLKDAKFDIEKIVTSEINRFVETYNPKQTVYHLKSNQYVQIKKVDEARKMYVCRPKQEKQNEGENTRIKDDQDIEVPFDEISEQIQINLRIITEDQTCVGQVYVGINDKIKTLKDFLNSKSASLLNIVFKDEIIKNDDTFLKRHIRSGEKFILMSGGFEAKIWKRFRRIEHGDYFYMSDTYYDAVCFKPKKACHFLGFGFLNQYEKKDFKLKFKYYIDDEEFPETEVDLTQDMLGEHHSFKIDFQTLNLQPITVKPDQMIHICARVQLTSPMRFIYGYDSQGTDGIEGQDPDFAIQRSSRNQNSTGSDFGQFSYILYAL</sequence>
<dbReference type="EMBL" id="CCKQ01019242">
    <property type="protein sequence ID" value="CDW91259.1"/>
    <property type="molecule type" value="Genomic_DNA"/>
</dbReference>
<proteinExistence type="predicted"/>
<dbReference type="OrthoDB" id="10464078at2759"/>
<gene>
    <name evidence="2" type="primary">Contig17835.g18955</name>
    <name evidence="2" type="ORF">STYLEM_20412</name>
</gene>
<dbReference type="Gene3D" id="2.60.120.820">
    <property type="entry name" value="PHR domain"/>
    <property type="match status" value="1"/>
</dbReference>
<accession>A0A078BA12</accession>
<dbReference type="InterPro" id="IPR038648">
    <property type="entry name" value="PHR_sf"/>
</dbReference>
<dbReference type="AlphaFoldDB" id="A0A078BA12"/>
<dbReference type="InterPro" id="IPR012983">
    <property type="entry name" value="PHR"/>
</dbReference>
<protein>
    <recommendedName>
        <fullName evidence="1">PHR domain-containing protein</fullName>
    </recommendedName>
</protein>
<evidence type="ECO:0000259" key="1">
    <source>
        <dbReference type="Pfam" id="PF08005"/>
    </source>
</evidence>
<feature type="domain" description="PHR" evidence="1">
    <location>
        <begin position="220"/>
        <end position="373"/>
    </location>
</feature>